<evidence type="ECO:0000256" key="1">
    <source>
        <dbReference type="ARBA" id="ARBA00004613"/>
    </source>
</evidence>
<name>A0A4W6FQC9_LATCA</name>
<accession>A0A4W6FQC9</accession>
<evidence type="ECO:0000313" key="8">
    <source>
        <dbReference type="Ensembl" id="ENSLCAP00010052790.1"/>
    </source>
</evidence>
<feature type="signal peptide" evidence="6">
    <location>
        <begin position="1"/>
        <end position="47"/>
    </location>
</feature>
<dbReference type="STRING" id="8187.ENSLCAP00010052790"/>
<evidence type="ECO:0000256" key="2">
    <source>
        <dbReference type="ARBA" id="ARBA00011207"/>
    </source>
</evidence>
<keyword evidence="9" id="KW-1185">Reference proteome</keyword>
<dbReference type="GO" id="GO:0005179">
    <property type="term" value="F:hormone activity"/>
    <property type="evidence" value="ECO:0007669"/>
    <property type="project" value="UniProtKB-KW"/>
</dbReference>
<comment type="subcellular location">
    <subcellularLocation>
        <location evidence="1">Secreted</location>
    </subcellularLocation>
</comment>
<dbReference type="AlphaFoldDB" id="A0A4W6FQC9"/>
<dbReference type="SMART" id="SM00078">
    <property type="entry name" value="IlGF"/>
    <property type="match status" value="1"/>
</dbReference>
<organism evidence="8 9">
    <name type="scientific">Lates calcarifer</name>
    <name type="common">Barramundi</name>
    <name type="synonym">Holocentrus calcarifer</name>
    <dbReference type="NCBI Taxonomy" id="8187"/>
    <lineage>
        <taxon>Eukaryota</taxon>
        <taxon>Metazoa</taxon>
        <taxon>Chordata</taxon>
        <taxon>Craniata</taxon>
        <taxon>Vertebrata</taxon>
        <taxon>Euteleostomi</taxon>
        <taxon>Actinopterygii</taxon>
        <taxon>Neopterygii</taxon>
        <taxon>Teleostei</taxon>
        <taxon>Neoteleostei</taxon>
        <taxon>Acanthomorphata</taxon>
        <taxon>Carangaria</taxon>
        <taxon>Carangaria incertae sedis</taxon>
        <taxon>Centropomidae</taxon>
        <taxon>Lates</taxon>
    </lineage>
</organism>
<reference evidence="9" key="1">
    <citation type="submission" date="2015-09" db="EMBL/GenBank/DDBJ databases">
        <authorList>
            <person name="Sai Rama Sridatta P."/>
        </authorList>
    </citation>
    <scope>NUCLEOTIDE SEQUENCE [LARGE SCALE GENOMIC DNA]</scope>
</reference>
<dbReference type="Ensembl" id="ENSLCAT00010054153.1">
    <property type="protein sequence ID" value="ENSLCAP00010052790.1"/>
    <property type="gene ID" value="ENSLCAG00010024565.1"/>
</dbReference>
<evidence type="ECO:0000313" key="9">
    <source>
        <dbReference type="Proteomes" id="UP000314980"/>
    </source>
</evidence>
<dbReference type="GO" id="GO:0001664">
    <property type="term" value="F:G protein-coupled receptor binding"/>
    <property type="evidence" value="ECO:0007669"/>
    <property type="project" value="TreeGrafter"/>
</dbReference>
<dbReference type="GO" id="GO:0005576">
    <property type="term" value="C:extracellular region"/>
    <property type="evidence" value="ECO:0007669"/>
    <property type="project" value="UniProtKB-SubCell"/>
</dbReference>
<evidence type="ECO:0000259" key="7">
    <source>
        <dbReference type="SMART" id="SM00078"/>
    </source>
</evidence>
<proteinExistence type="predicted"/>
<sequence length="131" mass="14979">MFSENQQRRVFVCEISWRSISVSFSAMRSLLLLAMLLCVLCVAQVQTQDNTNTLRLCGRAFVRAVVYTCGGSRWRRLIGEEDTLPRGIREPNLLKTTDVPAVDRYWRDQNQALITVCCQVGCRRSDLSMLC</sequence>
<feature type="chain" id="PRO_5021404776" description="Insulin-like domain-containing protein" evidence="6">
    <location>
        <begin position="48"/>
        <end position="131"/>
    </location>
</feature>
<evidence type="ECO:0000256" key="3">
    <source>
        <dbReference type="ARBA" id="ARBA00022525"/>
    </source>
</evidence>
<dbReference type="InParanoid" id="A0A4W6FQC9"/>
<dbReference type="InterPro" id="IPR016179">
    <property type="entry name" value="Insulin-like"/>
</dbReference>
<reference evidence="8" key="2">
    <citation type="submission" date="2025-08" db="UniProtKB">
        <authorList>
            <consortium name="Ensembl"/>
        </authorList>
    </citation>
    <scope>IDENTIFICATION</scope>
</reference>
<dbReference type="SUPFAM" id="SSF56994">
    <property type="entry name" value="Insulin-like"/>
    <property type="match status" value="1"/>
</dbReference>
<keyword evidence="3" id="KW-0964">Secreted</keyword>
<dbReference type="PANTHER" id="PTHR20968">
    <property type="entry name" value="ILGF DOMAIN-CONTAINING PROTEIN"/>
    <property type="match status" value="1"/>
</dbReference>
<keyword evidence="4" id="KW-0372">Hormone</keyword>
<dbReference type="PANTHER" id="PTHR20968:SF2">
    <property type="entry name" value="INSULIN-LIKE PEPTIDE INSL5"/>
    <property type="match status" value="1"/>
</dbReference>
<keyword evidence="5" id="KW-1015">Disulfide bond</keyword>
<dbReference type="CDD" id="cd04365">
    <property type="entry name" value="IlGF_relaxin_like"/>
    <property type="match status" value="1"/>
</dbReference>
<feature type="domain" description="Insulin-like" evidence="7">
    <location>
        <begin position="54"/>
        <end position="131"/>
    </location>
</feature>
<evidence type="ECO:0000256" key="6">
    <source>
        <dbReference type="SAM" id="SignalP"/>
    </source>
</evidence>
<evidence type="ECO:0000256" key="5">
    <source>
        <dbReference type="ARBA" id="ARBA00023157"/>
    </source>
</evidence>
<dbReference type="Proteomes" id="UP000314980">
    <property type="component" value="Unassembled WGS sequence"/>
</dbReference>
<keyword evidence="6" id="KW-0732">Signal</keyword>
<dbReference type="InterPro" id="IPR051777">
    <property type="entry name" value="Insulin-like_neuro_ligands"/>
</dbReference>
<comment type="subunit">
    <text evidence="2">Heterodimer of a B chain and an A chain linked by two disulfide bonds.</text>
</comment>
<dbReference type="Pfam" id="PF00049">
    <property type="entry name" value="Insulin"/>
    <property type="match status" value="1"/>
</dbReference>
<evidence type="ECO:0000256" key="4">
    <source>
        <dbReference type="ARBA" id="ARBA00022702"/>
    </source>
</evidence>
<dbReference type="GeneTree" id="ENSGT00940000169307"/>
<reference evidence="8" key="3">
    <citation type="submission" date="2025-09" db="UniProtKB">
        <authorList>
            <consortium name="Ensembl"/>
        </authorList>
    </citation>
    <scope>IDENTIFICATION</scope>
</reference>
<dbReference type="InterPro" id="IPR036438">
    <property type="entry name" value="Insulin-like_sf"/>
</dbReference>
<protein>
    <recommendedName>
        <fullName evidence="7">Insulin-like domain-containing protein</fullName>
    </recommendedName>
</protein>